<feature type="compositionally biased region" description="Polar residues" evidence="1">
    <location>
        <begin position="304"/>
        <end position="325"/>
    </location>
</feature>
<evidence type="ECO:0000256" key="1">
    <source>
        <dbReference type="SAM" id="MobiDB-lite"/>
    </source>
</evidence>
<feature type="compositionally biased region" description="Polar residues" evidence="1">
    <location>
        <begin position="287"/>
        <end position="296"/>
    </location>
</feature>
<feature type="region of interest" description="Disordered" evidence="1">
    <location>
        <begin position="371"/>
        <end position="390"/>
    </location>
</feature>
<sequence>MTTNSSGFHQPMGGNRKLAVIATRPNLPAHSAMSRMKKAAAELREQSSPLGKALYAEKRMMETLDKYILAKSDGKISGAILKSKFEDATYLHNHLMFQTNTSVVLIGTLPEQRRLFKQMSTGEQELAKLQKQAASMATRASKLGKQAVKDDKTAQRQYVMAVDNHKKFKHREVRKMLSNLAEVESQLYQDCWKISEVKMEIGKLYLERSHSQLTEANVHQVDDKDFDTDEEDEFYENVETPEPLQEKNYLQLIDDRIIRISPEPEPEQEPEDKEDIFGSIASLNLAPRNSITTEQSPDYGRVWESSSQQTDNQVRPSESRPTSSWPDREREQEIRYVSYPGSTGDRPANSVVGNAVSSIETELRQKLMEFNARRLRKQAAPPPPIPPRRN</sequence>
<feature type="region of interest" description="Disordered" evidence="1">
    <location>
        <begin position="287"/>
        <end position="353"/>
    </location>
</feature>
<dbReference type="EMBL" id="JAODUP010000554">
    <property type="protein sequence ID" value="KAK2147420.1"/>
    <property type="molecule type" value="Genomic_DNA"/>
</dbReference>
<accession>A0AAD9J7Q8</accession>
<protein>
    <submittedName>
        <fullName evidence="2">Uncharacterized protein</fullName>
    </submittedName>
</protein>
<dbReference type="Proteomes" id="UP001208570">
    <property type="component" value="Unassembled WGS sequence"/>
</dbReference>
<keyword evidence="3" id="KW-1185">Reference proteome</keyword>
<name>A0AAD9J7Q8_9ANNE</name>
<organism evidence="2 3">
    <name type="scientific">Paralvinella palmiformis</name>
    <dbReference type="NCBI Taxonomy" id="53620"/>
    <lineage>
        <taxon>Eukaryota</taxon>
        <taxon>Metazoa</taxon>
        <taxon>Spiralia</taxon>
        <taxon>Lophotrochozoa</taxon>
        <taxon>Annelida</taxon>
        <taxon>Polychaeta</taxon>
        <taxon>Sedentaria</taxon>
        <taxon>Canalipalpata</taxon>
        <taxon>Terebellida</taxon>
        <taxon>Terebelliformia</taxon>
        <taxon>Alvinellidae</taxon>
        <taxon>Paralvinella</taxon>
    </lineage>
</organism>
<proteinExistence type="predicted"/>
<reference evidence="2" key="1">
    <citation type="journal article" date="2023" name="Mol. Biol. Evol.">
        <title>Third-Generation Sequencing Reveals the Adaptive Role of the Epigenome in Three Deep-Sea Polychaetes.</title>
        <authorList>
            <person name="Perez M."/>
            <person name="Aroh O."/>
            <person name="Sun Y."/>
            <person name="Lan Y."/>
            <person name="Juniper S.K."/>
            <person name="Young C.R."/>
            <person name="Angers B."/>
            <person name="Qian P.Y."/>
        </authorList>
    </citation>
    <scope>NUCLEOTIDE SEQUENCE</scope>
    <source>
        <strain evidence="2">P08H-3</strain>
    </source>
</reference>
<evidence type="ECO:0000313" key="3">
    <source>
        <dbReference type="Proteomes" id="UP001208570"/>
    </source>
</evidence>
<evidence type="ECO:0000313" key="2">
    <source>
        <dbReference type="EMBL" id="KAK2147420.1"/>
    </source>
</evidence>
<comment type="caution">
    <text evidence="2">The sequence shown here is derived from an EMBL/GenBank/DDBJ whole genome shotgun (WGS) entry which is preliminary data.</text>
</comment>
<gene>
    <name evidence="2" type="ORF">LSH36_554g01006</name>
</gene>
<feature type="compositionally biased region" description="Pro residues" evidence="1">
    <location>
        <begin position="380"/>
        <end position="390"/>
    </location>
</feature>
<dbReference type="AlphaFoldDB" id="A0AAD9J7Q8"/>